<dbReference type="SUPFAM" id="SSF48371">
    <property type="entry name" value="ARM repeat"/>
    <property type="match status" value="1"/>
</dbReference>
<dbReference type="RefSeq" id="WP_212692236.1">
    <property type="nucleotide sequence ID" value="NZ_CP058561.1"/>
</dbReference>
<reference evidence="1 2" key="1">
    <citation type="submission" date="2020-07" db="EMBL/GenBank/DDBJ databases">
        <title>Vallitalea guaymasensis genome.</title>
        <authorList>
            <person name="Postec A."/>
        </authorList>
    </citation>
    <scope>NUCLEOTIDE SEQUENCE [LARGE SCALE GENOMIC DNA]</scope>
    <source>
        <strain evidence="1 2">Ra1766G1</strain>
    </source>
</reference>
<name>A0A8J8M7S8_9FIRM</name>
<gene>
    <name evidence="1" type="ORF">HYG85_03075</name>
</gene>
<dbReference type="KEGG" id="vgu:HYG85_03075"/>
<evidence type="ECO:0000313" key="1">
    <source>
        <dbReference type="EMBL" id="QUH27949.1"/>
    </source>
</evidence>
<keyword evidence="2" id="KW-1185">Reference proteome</keyword>
<dbReference type="Proteomes" id="UP000677305">
    <property type="component" value="Chromosome"/>
</dbReference>
<protein>
    <submittedName>
        <fullName evidence="1">Uncharacterized protein</fullName>
    </submittedName>
</protein>
<accession>A0A8J8M7S8</accession>
<evidence type="ECO:0000313" key="2">
    <source>
        <dbReference type="Proteomes" id="UP000677305"/>
    </source>
</evidence>
<dbReference type="EMBL" id="CP058561">
    <property type="protein sequence ID" value="QUH27949.1"/>
    <property type="molecule type" value="Genomic_DNA"/>
</dbReference>
<dbReference type="AlphaFoldDB" id="A0A8J8M7S8"/>
<sequence length="215" mass="25747">MIDNTFIEEIKKKDLDIAAIADKIIDDKEYRDRVVLYLMTYKEIMVYYNSYYVLAHASEIKPELFYEYWDEFASLLNHKNSYHRDIGMTLIANLTVVDVNYRFDIIFDEYVKCIDDEKFMTAQCCVRNLKKVLKHREDLIAKIIEMVLNIEHITSYSEKQIELLKYDILEIFDSIYNKVAVDHKSRIDIFINDCMESISPKTKKMAKRLKKKYEL</sequence>
<dbReference type="InterPro" id="IPR016024">
    <property type="entry name" value="ARM-type_fold"/>
</dbReference>
<organism evidence="1 2">
    <name type="scientific">Vallitalea guaymasensis</name>
    <dbReference type="NCBI Taxonomy" id="1185412"/>
    <lineage>
        <taxon>Bacteria</taxon>
        <taxon>Bacillati</taxon>
        <taxon>Bacillota</taxon>
        <taxon>Clostridia</taxon>
        <taxon>Lachnospirales</taxon>
        <taxon>Vallitaleaceae</taxon>
        <taxon>Vallitalea</taxon>
    </lineage>
</organism>
<proteinExistence type="predicted"/>